<keyword evidence="3" id="KW-1185">Reference proteome</keyword>
<gene>
    <name evidence="2" type="ORF">LSH36_387g02079</name>
</gene>
<dbReference type="AlphaFoldDB" id="A0AAD9JDW4"/>
<name>A0AAD9JDW4_9ANNE</name>
<evidence type="ECO:0000313" key="2">
    <source>
        <dbReference type="EMBL" id="KAK2150816.1"/>
    </source>
</evidence>
<reference evidence="2" key="1">
    <citation type="journal article" date="2023" name="Mol. Biol. Evol.">
        <title>Third-Generation Sequencing Reveals the Adaptive Role of the Epigenome in Three Deep-Sea Polychaetes.</title>
        <authorList>
            <person name="Perez M."/>
            <person name="Aroh O."/>
            <person name="Sun Y."/>
            <person name="Lan Y."/>
            <person name="Juniper S.K."/>
            <person name="Young C.R."/>
            <person name="Angers B."/>
            <person name="Qian P.Y."/>
        </authorList>
    </citation>
    <scope>NUCLEOTIDE SEQUENCE</scope>
    <source>
        <strain evidence="2">P08H-3</strain>
    </source>
</reference>
<feature type="transmembrane region" description="Helical" evidence="1">
    <location>
        <begin position="99"/>
        <end position="119"/>
    </location>
</feature>
<keyword evidence="1" id="KW-0472">Membrane</keyword>
<organism evidence="2 3">
    <name type="scientific">Paralvinella palmiformis</name>
    <dbReference type="NCBI Taxonomy" id="53620"/>
    <lineage>
        <taxon>Eukaryota</taxon>
        <taxon>Metazoa</taxon>
        <taxon>Spiralia</taxon>
        <taxon>Lophotrochozoa</taxon>
        <taxon>Annelida</taxon>
        <taxon>Polychaeta</taxon>
        <taxon>Sedentaria</taxon>
        <taxon>Canalipalpata</taxon>
        <taxon>Terebellida</taxon>
        <taxon>Terebelliformia</taxon>
        <taxon>Alvinellidae</taxon>
        <taxon>Paralvinella</taxon>
    </lineage>
</organism>
<feature type="transmembrane region" description="Helical" evidence="1">
    <location>
        <begin position="67"/>
        <end position="87"/>
    </location>
</feature>
<feature type="transmembrane region" description="Helical" evidence="1">
    <location>
        <begin position="6"/>
        <end position="24"/>
    </location>
</feature>
<protein>
    <submittedName>
        <fullName evidence="2">Uncharacterized protein</fullName>
    </submittedName>
</protein>
<keyword evidence="1" id="KW-0812">Transmembrane</keyword>
<dbReference type="EMBL" id="JAODUP010000387">
    <property type="protein sequence ID" value="KAK2150816.1"/>
    <property type="molecule type" value="Genomic_DNA"/>
</dbReference>
<proteinExistence type="predicted"/>
<accession>A0AAD9JDW4</accession>
<feature type="transmembrane region" description="Helical" evidence="1">
    <location>
        <begin position="36"/>
        <end position="55"/>
    </location>
</feature>
<keyword evidence="1" id="KW-1133">Transmembrane helix</keyword>
<sequence>MADWFMLAIIHAAVGYEALTLGFIAGTPEGAADGMLIIAFLAYTTAILLLALSYFGEVSGKPVDISVIVLILVGGVFAIIGVAVWGAGNSNLDSIRSCLDLTGALMSILAGIFLILKMVGVSAPSVGSSGGGGQSRGHNKTGAV</sequence>
<dbReference type="Proteomes" id="UP001208570">
    <property type="component" value="Unassembled WGS sequence"/>
</dbReference>
<evidence type="ECO:0000256" key="1">
    <source>
        <dbReference type="SAM" id="Phobius"/>
    </source>
</evidence>
<evidence type="ECO:0000313" key="3">
    <source>
        <dbReference type="Proteomes" id="UP001208570"/>
    </source>
</evidence>
<comment type="caution">
    <text evidence="2">The sequence shown here is derived from an EMBL/GenBank/DDBJ whole genome shotgun (WGS) entry which is preliminary data.</text>
</comment>